<gene>
    <name evidence="2" type="ORF">CEUTPL_LOCUS5093</name>
</gene>
<evidence type="ECO:0000313" key="2">
    <source>
        <dbReference type="EMBL" id="CAG9764453.1"/>
    </source>
</evidence>
<proteinExistence type="predicted"/>
<name>A0A9N9MLZ1_9CUCU</name>
<sequence length="102" mass="11665">MSKLLIPVIPALAIIDCLIHVTQIYAKPFHLTRDVLNHALASKNKSLAILQLNTWAPTSCVHNHFLLVWQWIRAKNANYSNVFISLAKTQEEPQSREHLISR</sequence>
<evidence type="ECO:0000256" key="1">
    <source>
        <dbReference type="SAM" id="SignalP"/>
    </source>
</evidence>
<keyword evidence="3" id="KW-1185">Reference proteome</keyword>
<accession>A0A9N9MLZ1</accession>
<keyword evidence="1" id="KW-0732">Signal</keyword>
<dbReference type="Proteomes" id="UP001152799">
    <property type="component" value="Chromosome 2"/>
</dbReference>
<dbReference type="AlphaFoldDB" id="A0A9N9MLZ1"/>
<reference evidence="2" key="1">
    <citation type="submission" date="2022-01" db="EMBL/GenBank/DDBJ databases">
        <authorList>
            <person name="King R."/>
        </authorList>
    </citation>
    <scope>NUCLEOTIDE SEQUENCE</scope>
</reference>
<dbReference type="EMBL" id="OU892278">
    <property type="protein sequence ID" value="CAG9764453.1"/>
    <property type="molecule type" value="Genomic_DNA"/>
</dbReference>
<feature type="chain" id="PRO_5040310027" description="Secreted protein" evidence="1">
    <location>
        <begin position="27"/>
        <end position="102"/>
    </location>
</feature>
<feature type="signal peptide" evidence="1">
    <location>
        <begin position="1"/>
        <end position="26"/>
    </location>
</feature>
<protein>
    <recommendedName>
        <fullName evidence="4">Secreted protein</fullName>
    </recommendedName>
</protein>
<organism evidence="2 3">
    <name type="scientific">Ceutorhynchus assimilis</name>
    <name type="common">cabbage seed weevil</name>
    <dbReference type="NCBI Taxonomy" id="467358"/>
    <lineage>
        <taxon>Eukaryota</taxon>
        <taxon>Metazoa</taxon>
        <taxon>Ecdysozoa</taxon>
        <taxon>Arthropoda</taxon>
        <taxon>Hexapoda</taxon>
        <taxon>Insecta</taxon>
        <taxon>Pterygota</taxon>
        <taxon>Neoptera</taxon>
        <taxon>Endopterygota</taxon>
        <taxon>Coleoptera</taxon>
        <taxon>Polyphaga</taxon>
        <taxon>Cucujiformia</taxon>
        <taxon>Curculionidae</taxon>
        <taxon>Ceutorhynchinae</taxon>
        <taxon>Ceutorhynchus</taxon>
    </lineage>
</organism>
<evidence type="ECO:0000313" key="3">
    <source>
        <dbReference type="Proteomes" id="UP001152799"/>
    </source>
</evidence>
<evidence type="ECO:0008006" key="4">
    <source>
        <dbReference type="Google" id="ProtNLM"/>
    </source>
</evidence>